<keyword evidence="3" id="KW-0862">Zinc</keyword>
<evidence type="ECO:0000256" key="4">
    <source>
        <dbReference type="PROSITE-ProRule" id="PRU00175"/>
    </source>
</evidence>
<dbReference type="InterPro" id="IPR013083">
    <property type="entry name" value="Znf_RING/FYVE/PHD"/>
</dbReference>
<protein>
    <submittedName>
        <fullName evidence="8">LON-domain-containing protein</fullName>
    </submittedName>
</protein>
<feature type="region of interest" description="Disordered" evidence="5">
    <location>
        <begin position="149"/>
        <end position="239"/>
    </location>
</feature>
<evidence type="ECO:0000313" key="9">
    <source>
        <dbReference type="Proteomes" id="UP000294933"/>
    </source>
</evidence>
<dbReference type="InterPro" id="IPR015947">
    <property type="entry name" value="PUA-like_sf"/>
</dbReference>
<feature type="domain" description="Lon N-terminal" evidence="7">
    <location>
        <begin position="329"/>
        <end position="609"/>
    </location>
</feature>
<evidence type="ECO:0000259" key="6">
    <source>
        <dbReference type="PROSITE" id="PS50089"/>
    </source>
</evidence>
<dbReference type="PROSITE" id="PS51787">
    <property type="entry name" value="LON_N"/>
    <property type="match status" value="1"/>
</dbReference>
<feature type="domain" description="RING-type" evidence="6">
    <location>
        <begin position="256"/>
        <end position="294"/>
    </location>
</feature>
<dbReference type="Proteomes" id="UP000294933">
    <property type="component" value="Unassembled WGS sequence"/>
</dbReference>
<dbReference type="GO" id="GO:0061630">
    <property type="term" value="F:ubiquitin protein ligase activity"/>
    <property type="evidence" value="ECO:0007669"/>
    <property type="project" value="TreeGrafter"/>
</dbReference>
<evidence type="ECO:0000259" key="7">
    <source>
        <dbReference type="PROSITE" id="PS51787"/>
    </source>
</evidence>
<dbReference type="SUPFAM" id="SSF57850">
    <property type="entry name" value="RING/U-box"/>
    <property type="match status" value="1"/>
</dbReference>
<evidence type="ECO:0000256" key="3">
    <source>
        <dbReference type="ARBA" id="ARBA00022833"/>
    </source>
</evidence>
<proteinExistence type="predicted"/>
<keyword evidence="1" id="KW-0479">Metal-binding</keyword>
<dbReference type="Pfam" id="PF13923">
    <property type="entry name" value="zf-C3HC4_2"/>
    <property type="match status" value="1"/>
</dbReference>
<dbReference type="PROSITE" id="PS50089">
    <property type="entry name" value="ZF_RING_2"/>
    <property type="match status" value="1"/>
</dbReference>
<name>A0A4Y7QI27_9AGAM</name>
<sequence>MATPYLPLLHCPLCPGSSLLSAPTTLHCGHTLCSSHVRRPSHSTSISSNISSSPSRRQTRQMAPPPSPVPTVAPCPLPTCRPGRNLLPNIPPDSPVAYYPPIAPSSAIPMPPTLPDQPELSPSANPRVDVSVSRVITLMHRPEYAQNHTEFVPTFSDRNDLDSEDDDDTDTYANANGSEPDKPASTLPQSRSDLPSRPSFSAAERRTHSNRDSPTEGHVRPQKRQRRLSDSTPPKFTLGGNIEERFHKELLEHLTCEICFMLLYQPITTPCQHTFCAKCLQRSLDHQTKCPLCRQDLPAFNYFQDHPYNKVLLSILLKAAPDVYTERGRAIEAEERDARLDTPIFVCQLSFPGMPTLLHFFEPRYRLMLRRCLESPTPRFGMVMAPRSSGNVTSNDYGTMLEIRSVQMLPDGRSMVETWGSYRFRILERGVLDGYMVGRIERIDDIPLELEEEAHRCVASLDPLAEVVDPSPPPGPETASSSTSRVTRMSLSPRPSSTSSAPVTSSSTATASAPRRSRSLSPSATVQASNDELLAVCHAFLDQLRNGTAPWVVQRLNNTYGPMPTDPSSFSFWMALVLPIEEHEKAKLLPIKSARLRLRLVVHWIEQLNSNW</sequence>
<feature type="compositionally biased region" description="Low complexity" evidence="5">
    <location>
        <begin position="490"/>
        <end position="524"/>
    </location>
</feature>
<evidence type="ECO:0000256" key="2">
    <source>
        <dbReference type="ARBA" id="ARBA00022771"/>
    </source>
</evidence>
<feature type="region of interest" description="Disordered" evidence="5">
    <location>
        <begin position="465"/>
        <end position="524"/>
    </location>
</feature>
<dbReference type="InterPro" id="IPR017907">
    <property type="entry name" value="Znf_RING_CS"/>
</dbReference>
<organism evidence="8 9">
    <name type="scientific">Rickenella mellea</name>
    <dbReference type="NCBI Taxonomy" id="50990"/>
    <lineage>
        <taxon>Eukaryota</taxon>
        <taxon>Fungi</taxon>
        <taxon>Dikarya</taxon>
        <taxon>Basidiomycota</taxon>
        <taxon>Agaricomycotina</taxon>
        <taxon>Agaricomycetes</taxon>
        <taxon>Hymenochaetales</taxon>
        <taxon>Rickenellaceae</taxon>
        <taxon>Rickenella</taxon>
    </lineage>
</organism>
<dbReference type="SUPFAM" id="SSF88697">
    <property type="entry name" value="PUA domain-like"/>
    <property type="match status" value="1"/>
</dbReference>
<dbReference type="Pfam" id="PF02190">
    <property type="entry name" value="LON_substr_bdg"/>
    <property type="match status" value="1"/>
</dbReference>
<keyword evidence="9" id="KW-1185">Reference proteome</keyword>
<gene>
    <name evidence="8" type="ORF">BD410DRAFT_812691</name>
</gene>
<dbReference type="InterPro" id="IPR003111">
    <property type="entry name" value="Lon_prtase_N"/>
</dbReference>
<dbReference type="Gene3D" id="3.30.40.10">
    <property type="entry name" value="Zinc/RING finger domain, C3HC4 (zinc finger)"/>
    <property type="match status" value="1"/>
</dbReference>
<dbReference type="Gene3D" id="2.30.130.40">
    <property type="entry name" value="LON domain-like"/>
    <property type="match status" value="1"/>
</dbReference>
<keyword evidence="2 4" id="KW-0863">Zinc-finger</keyword>
<dbReference type="SMART" id="SM00184">
    <property type="entry name" value="RING"/>
    <property type="match status" value="2"/>
</dbReference>
<feature type="compositionally biased region" description="Pro residues" evidence="5">
    <location>
        <begin position="63"/>
        <end position="73"/>
    </location>
</feature>
<feature type="region of interest" description="Disordered" evidence="5">
    <location>
        <begin position="36"/>
        <end position="73"/>
    </location>
</feature>
<dbReference type="CDD" id="cd16514">
    <property type="entry name" value="RING-HC_LONFs_rpt2"/>
    <property type="match status" value="1"/>
</dbReference>
<evidence type="ECO:0000256" key="1">
    <source>
        <dbReference type="ARBA" id="ARBA00022723"/>
    </source>
</evidence>
<dbReference type="STRING" id="50990.A0A4Y7QI27"/>
<dbReference type="InterPro" id="IPR001841">
    <property type="entry name" value="Znf_RING"/>
</dbReference>
<feature type="compositionally biased region" description="Basic and acidic residues" evidence="5">
    <location>
        <begin position="203"/>
        <end position="219"/>
    </location>
</feature>
<dbReference type="SMART" id="SM00464">
    <property type="entry name" value="LON"/>
    <property type="match status" value="1"/>
</dbReference>
<accession>A0A4Y7QI27</accession>
<feature type="compositionally biased region" description="Low complexity" evidence="5">
    <location>
        <begin position="42"/>
        <end position="56"/>
    </location>
</feature>
<dbReference type="GO" id="GO:0008270">
    <property type="term" value="F:zinc ion binding"/>
    <property type="evidence" value="ECO:0007669"/>
    <property type="project" value="UniProtKB-KW"/>
</dbReference>
<dbReference type="PANTHER" id="PTHR23327:SF42">
    <property type="entry name" value="LON PEPTIDASE N-TERMINAL DOMAIN AND RING FINGER PROTEIN C14F5.10C"/>
    <property type="match status" value="1"/>
</dbReference>
<dbReference type="OrthoDB" id="264917at2759"/>
<feature type="compositionally biased region" description="Polar residues" evidence="5">
    <location>
        <begin position="478"/>
        <end position="489"/>
    </location>
</feature>
<dbReference type="InterPro" id="IPR046336">
    <property type="entry name" value="Lon_prtase_N_sf"/>
</dbReference>
<dbReference type="AlphaFoldDB" id="A0A4Y7QI27"/>
<reference evidence="8 9" key="1">
    <citation type="submission" date="2018-06" db="EMBL/GenBank/DDBJ databases">
        <title>A transcriptomic atlas of mushroom development highlights an independent origin of complex multicellularity.</title>
        <authorList>
            <consortium name="DOE Joint Genome Institute"/>
            <person name="Krizsan K."/>
            <person name="Almasi E."/>
            <person name="Merenyi Z."/>
            <person name="Sahu N."/>
            <person name="Viragh M."/>
            <person name="Koszo T."/>
            <person name="Mondo S."/>
            <person name="Kiss B."/>
            <person name="Balint B."/>
            <person name="Kues U."/>
            <person name="Barry K."/>
            <person name="Hegedus J.C."/>
            <person name="Henrissat B."/>
            <person name="Johnson J."/>
            <person name="Lipzen A."/>
            <person name="Ohm R."/>
            <person name="Nagy I."/>
            <person name="Pangilinan J."/>
            <person name="Yan J."/>
            <person name="Xiong Y."/>
            <person name="Grigoriev I.V."/>
            <person name="Hibbett D.S."/>
            <person name="Nagy L.G."/>
        </authorList>
    </citation>
    <scope>NUCLEOTIDE SEQUENCE [LARGE SCALE GENOMIC DNA]</scope>
    <source>
        <strain evidence="8 9">SZMC22713</strain>
    </source>
</reference>
<evidence type="ECO:0000256" key="5">
    <source>
        <dbReference type="SAM" id="MobiDB-lite"/>
    </source>
</evidence>
<dbReference type="Gene3D" id="1.20.58.1480">
    <property type="match status" value="1"/>
</dbReference>
<dbReference type="VEuPathDB" id="FungiDB:BD410DRAFT_812691"/>
<dbReference type="PANTHER" id="PTHR23327">
    <property type="entry name" value="RING FINGER PROTEIN 127"/>
    <property type="match status" value="1"/>
</dbReference>
<dbReference type="PROSITE" id="PS00518">
    <property type="entry name" value="ZF_RING_1"/>
    <property type="match status" value="1"/>
</dbReference>
<dbReference type="EMBL" id="ML170160">
    <property type="protein sequence ID" value="TDL26911.1"/>
    <property type="molecule type" value="Genomic_DNA"/>
</dbReference>
<evidence type="ECO:0000313" key="8">
    <source>
        <dbReference type="EMBL" id="TDL26911.1"/>
    </source>
</evidence>